<reference evidence="2" key="1">
    <citation type="submission" date="2018-01" db="EMBL/GenBank/DDBJ databases">
        <title>An insight into the sialome of Amazonian anophelines.</title>
        <authorList>
            <person name="Ribeiro J.M."/>
            <person name="Scarpassa V."/>
            <person name="Calvo E."/>
        </authorList>
    </citation>
    <scope>NUCLEOTIDE SEQUENCE</scope>
</reference>
<protein>
    <submittedName>
        <fullName evidence="2">Uncharacterized protein</fullName>
    </submittedName>
</protein>
<dbReference type="AlphaFoldDB" id="A0A2M4D0X7"/>
<sequence length="75" mass="8711">MFSSFFIHQSLFSLCPVFLLSSTTNSDSLSCSLPLFVYLIRTIPGYMIFATLLFWFWLLNHRLCLVLISTIKIKI</sequence>
<dbReference type="EMBL" id="GGFL01006963">
    <property type="protein sequence ID" value="MBW71141.1"/>
    <property type="molecule type" value="Transcribed_RNA"/>
</dbReference>
<name>A0A2M4D0X7_ANODA</name>
<organism evidence="2">
    <name type="scientific">Anopheles darlingi</name>
    <name type="common">Mosquito</name>
    <dbReference type="NCBI Taxonomy" id="43151"/>
    <lineage>
        <taxon>Eukaryota</taxon>
        <taxon>Metazoa</taxon>
        <taxon>Ecdysozoa</taxon>
        <taxon>Arthropoda</taxon>
        <taxon>Hexapoda</taxon>
        <taxon>Insecta</taxon>
        <taxon>Pterygota</taxon>
        <taxon>Neoptera</taxon>
        <taxon>Endopterygota</taxon>
        <taxon>Diptera</taxon>
        <taxon>Nematocera</taxon>
        <taxon>Culicoidea</taxon>
        <taxon>Culicidae</taxon>
        <taxon>Anophelinae</taxon>
        <taxon>Anopheles</taxon>
    </lineage>
</organism>
<keyword evidence="1" id="KW-0472">Membrane</keyword>
<evidence type="ECO:0000313" key="2">
    <source>
        <dbReference type="EMBL" id="MBW71141.1"/>
    </source>
</evidence>
<keyword evidence="1" id="KW-0812">Transmembrane</keyword>
<keyword evidence="1" id="KW-1133">Transmembrane helix</keyword>
<feature type="transmembrane region" description="Helical" evidence="1">
    <location>
        <begin position="36"/>
        <end position="59"/>
    </location>
</feature>
<evidence type="ECO:0000256" key="1">
    <source>
        <dbReference type="SAM" id="Phobius"/>
    </source>
</evidence>
<accession>A0A2M4D0X7</accession>
<proteinExistence type="predicted"/>